<dbReference type="InterPro" id="IPR014853">
    <property type="entry name" value="VWF/SSPO/ZAN-like_Cys-rich_dom"/>
</dbReference>
<dbReference type="GO" id="GO:0005615">
    <property type="term" value="C:extracellular space"/>
    <property type="evidence" value="ECO:0007669"/>
    <property type="project" value="TreeGrafter"/>
</dbReference>
<dbReference type="PROSITE" id="PS51465">
    <property type="entry name" value="KAZAL_2"/>
    <property type="match status" value="1"/>
</dbReference>
<dbReference type="InterPro" id="IPR020846">
    <property type="entry name" value="MFS_dom"/>
</dbReference>
<name>A0A9D3SDD3_9TELE</name>
<feature type="region of interest" description="Disordered" evidence="13">
    <location>
        <begin position="1470"/>
        <end position="1494"/>
    </location>
</feature>
<evidence type="ECO:0000259" key="17">
    <source>
        <dbReference type="PROSITE" id="PS50850"/>
    </source>
</evidence>
<evidence type="ECO:0000256" key="15">
    <source>
        <dbReference type="SAM" id="SignalP"/>
    </source>
</evidence>
<dbReference type="InterPro" id="IPR006207">
    <property type="entry name" value="Cys_knot_C"/>
</dbReference>
<keyword evidence="21" id="KW-1185">Reference proteome</keyword>
<gene>
    <name evidence="20" type="ORF">KOW79_016124</name>
</gene>
<evidence type="ECO:0000256" key="3">
    <source>
        <dbReference type="ARBA" id="ARBA00009657"/>
    </source>
</evidence>
<feature type="region of interest" description="Disordered" evidence="13">
    <location>
        <begin position="1742"/>
        <end position="1782"/>
    </location>
</feature>
<feature type="compositionally biased region" description="Low complexity" evidence="13">
    <location>
        <begin position="1554"/>
        <end position="1589"/>
    </location>
</feature>
<comment type="caution">
    <text evidence="20">The sequence shown here is derived from an EMBL/GenBank/DDBJ whole genome shotgun (WGS) entry which is preliminary data.</text>
</comment>
<dbReference type="NCBIfam" id="TIGR00805">
    <property type="entry name" value="oat"/>
    <property type="match status" value="1"/>
</dbReference>
<organism evidence="20 21">
    <name type="scientific">Hemibagrus wyckioides</name>
    <dbReference type="NCBI Taxonomy" id="337641"/>
    <lineage>
        <taxon>Eukaryota</taxon>
        <taxon>Metazoa</taxon>
        <taxon>Chordata</taxon>
        <taxon>Craniata</taxon>
        <taxon>Vertebrata</taxon>
        <taxon>Euteleostomi</taxon>
        <taxon>Actinopterygii</taxon>
        <taxon>Neopterygii</taxon>
        <taxon>Teleostei</taxon>
        <taxon>Ostariophysi</taxon>
        <taxon>Siluriformes</taxon>
        <taxon>Bagridae</taxon>
        <taxon>Hemibagrus</taxon>
    </lineage>
</organism>
<dbReference type="SUPFAM" id="SSF100895">
    <property type="entry name" value="Kazal-type serine protease inhibitors"/>
    <property type="match status" value="1"/>
</dbReference>
<evidence type="ECO:0000256" key="10">
    <source>
        <dbReference type="ARBA" id="ARBA00023157"/>
    </source>
</evidence>
<comment type="similarity">
    <text evidence="3">Belongs to the organo anion transporter (TC 2.A.60) family.</text>
</comment>
<dbReference type="GO" id="GO:0031012">
    <property type="term" value="C:extracellular matrix"/>
    <property type="evidence" value="ECO:0007669"/>
    <property type="project" value="TreeGrafter"/>
</dbReference>
<evidence type="ECO:0000256" key="14">
    <source>
        <dbReference type="SAM" id="Phobius"/>
    </source>
</evidence>
<feature type="transmembrane region" description="Helical" evidence="14">
    <location>
        <begin position="2796"/>
        <end position="2819"/>
    </location>
</feature>
<feature type="transmembrane region" description="Helical" evidence="14">
    <location>
        <begin position="3110"/>
        <end position="3132"/>
    </location>
</feature>
<feature type="compositionally biased region" description="Low complexity" evidence="13">
    <location>
        <begin position="1266"/>
        <end position="1325"/>
    </location>
</feature>
<dbReference type="OrthoDB" id="6262482at2759"/>
<comment type="subcellular location">
    <subcellularLocation>
        <location evidence="2">Cell membrane</location>
        <topology evidence="2">Multi-pass membrane protein</topology>
    </subcellularLocation>
    <subcellularLocation>
        <location evidence="1">Secreted</location>
    </subcellularLocation>
</comment>
<dbReference type="GO" id="GO:0022857">
    <property type="term" value="F:transmembrane transporter activity"/>
    <property type="evidence" value="ECO:0007669"/>
    <property type="project" value="InterPro"/>
</dbReference>
<feature type="domain" description="VWFD" evidence="18">
    <location>
        <begin position="27"/>
        <end position="197"/>
    </location>
</feature>
<dbReference type="SMART" id="SM00215">
    <property type="entry name" value="VWC_out"/>
    <property type="match status" value="2"/>
</dbReference>
<feature type="region of interest" description="Disordered" evidence="13">
    <location>
        <begin position="1266"/>
        <end position="1390"/>
    </location>
</feature>
<dbReference type="InterPro" id="IPR036259">
    <property type="entry name" value="MFS_trans_sf"/>
</dbReference>
<evidence type="ECO:0000256" key="8">
    <source>
        <dbReference type="ARBA" id="ARBA00022989"/>
    </source>
</evidence>
<dbReference type="InterPro" id="IPR058753">
    <property type="entry name" value="TIL_OTOGL_Mucin"/>
</dbReference>
<evidence type="ECO:0008006" key="22">
    <source>
        <dbReference type="Google" id="ProtNLM"/>
    </source>
</evidence>
<evidence type="ECO:0000313" key="20">
    <source>
        <dbReference type="EMBL" id="KAG7320271.1"/>
    </source>
</evidence>
<dbReference type="EMBL" id="JAHKSW010000019">
    <property type="protein sequence ID" value="KAG7320271.1"/>
    <property type="molecule type" value="Genomic_DNA"/>
</dbReference>
<dbReference type="PROSITE" id="PS51233">
    <property type="entry name" value="VWFD"/>
    <property type="match status" value="4"/>
</dbReference>
<dbReference type="Pfam" id="PF03137">
    <property type="entry name" value="OATP"/>
    <property type="match status" value="1"/>
</dbReference>
<dbReference type="InterPro" id="IPR004156">
    <property type="entry name" value="OATP"/>
</dbReference>
<dbReference type="Gene3D" id="2.10.25.10">
    <property type="entry name" value="Laminin"/>
    <property type="match status" value="1"/>
</dbReference>
<feature type="compositionally biased region" description="Low complexity" evidence="13">
    <location>
        <begin position="1334"/>
        <end position="1379"/>
    </location>
</feature>
<evidence type="ECO:0000256" key="9">
    <source>
        <dbReference type="ARBA" id="ARBA00023136"/>
    </source>
</evidence>
<feature type="signal peptide" evidence="15">
    <location>
        <begin position="1"/>
        <end position="23"/>
    </location>
</feature>
<keyword evidence="7" id="KW-0677">Repeat</keyword>
<feature type="transmembrane region" description="Helical" evidence="14">
    <location>
        <begin position="2826"/>
        <end position="2847"/>
    </location>
</feature>
<proteinExistence type="inferred from homology"/>
<evidence type="ECO:0000256" key="1">
    <source>
        <dbReference type="ARBA" id="ARBA00004613"/>
    </source>
</evidence>
<evidence type="ECO:0000256" key="13">
    <source>
        <dbReference type="SAM" id="MobiDB-lite"/>
    </source>
</evidence>
<keyword evidence="5" id="KW-0964">Secreted</keyword>
<feature type="region of interest" description="Disordered" evidence="13">
    <location>
        <begin position="1683"/>
        <end position="1704"/>
    </location>
</feature>
<feature type="domain" description="Kazal-like" evidence="19">
    <location>
        <begin position="3189"/>
        <end position="3244"/>
    </location>
</feature>
<evidence type="ECO:0000256" key="2">
    <source>
        <dbReference type="ARBA" id="ARBA00004651"/>
    </source>
</evidence>
<feature type="compositionally biased region" description="Low complexity" evidence="13">
    <location>
        <begin position="1683"/>
        <end position="1693"/>
    </location>
</feature>
<feature type="transmembrane region" description="Helical" evidence="14">
    <location>
        <begin position="2986"/>
        <end position="3008"/>
    </location>
</feature>
<feature type="transmembrane region" description="Helical" evidence="14">
    <location>
        <begin position="3138"/>
        <end position="3159"/>
    </location>
</feature>
<keyword evidence="6 14" id="KW-0812">Transmembrane</keyword>
<keyword evidence="11" id="KW-0325">Glycoprotein</keyword>
<dbReference type="SUPFAM" id="SSF57567">
    <property type="entry name" value="Serine protease inhibitors"/>
    <property type="match status" value="2"/>
</dbReference>
<dbReference type="PANTHER" id="PTHR11339">
    <property type="entry name" value="EXTRACELLULAR MATRIX GLYCOPROTEIN RELATED"/>
    <property type="match status" value="1"/>
</dbReference>
<accession>A0A9D3SDD3</accession>
<feature type="domain" description="VWFD" evidence="18">
    <location>
        <begin position="2194"/>
        <end position="2376"/>
    </location>
</feature>
<feature type="transmembrane region" description="Helical" evidence="14">
    <location>
        <begin position="3272"/>
        <end position="3295"/>
    </location>
</feature>
<feature type="transmembrane region" description="Helical" evidence="14">
    <location>
        <begin position="3068"/>
        <end position="3089"/>
    </location>
</feature>
<keyword evidence="15" id="KW-0732">Signal</keyword>
<dbReference type="InterPro" id="IPR002350">
    <property type="entry name" value="Kazal_dom"/>
</dbReference>
<dbReference type="CDD" id="cd19941">
    <property type="entry name" value="TIL"/>
    <property type="match status" value="1"/>
</dbReference>
<reference evidence="20 21" key="1">
    <citation type="submission" date="2021-06" db="EMBL/GenBank/DDBJ databases">
        <title>Chromosome-level genome assembly of the red-tail catfish (Hemibagrus wyckioides).</title>
        <authorList>
            <person name="Shao F."/>
        </authorList>
    </citation>
    <scope>NUCLEOTIDE SEQUENCE [LARGE SCALE GENOMIC DNA]</scope>
    <source>
        <strain evidence="20">EC202008001</strain>
        <tissue evidence="20">Blood</tissue>
    </source>
</reference>
<evidence type="ECO:0000259" key="16">
    <source>
        <dbReference type="PROSITE" id="PS01225"/>
    </source>
</evidence>
<dbReference type="InterPro" id="IPR036084">
    <property type="entry name" value="Ser_inhib-like_sf"/>
</dbReference>
<dbReference type="Proteomes" id="UP000824219">
    <property type="component" value="Linkage Group LG19"/>
</dbReference>
<evidence type="ECO:0000256" key="12">
    <source>
        <dbReference type="PROSITE-ProRule" id="PRU00039"/>
    </source>
</evidence>
<dbReference type="Pfam" id="PF08742">
    <property type="entry name" value="C8"/>
    <property type="match status" value="3"/>
</dbReference>
<feature type="region of interest" description="Disordered" evidence="13">
    <location>
        <begin position="1949"/>
        <end position="2106"/>
    </location>
</feature>
<dbReference type="PANTHER" id="PTHR11339:SF408">
    <property type="entry name" value="MUCIN-5B"/>
    <property type="match status" value="1"/>
</dbReference>
<keyword evidence="9 14" id="KW-0472">Membrane</keyword>
<evidence type="ECO:0000256" key="6">
    <source>
        <dbReference type="ARBA" id="ARBA00022692"/>
    </source>
</evidence>
<feature type="domain" description="VWFD" evidence="18">
    <location>
        <begin position="355"/>
        <end position="523"/>
    </location>
</feature>
<evidence type="ECO:0000259" key="19">
    <source>
        <dbReference type="PROSITE" id="PS51465"/>
    </source>
</evidence>
<comment type="caution">
    <text evidence="12">Lacks conserved residue(s) required for the propagation of feature annotation.</text>
</comment>
<feature type="domain" description="CTCK" evidence="16">
    <location>
        <begin position="2654"/>
        <end position="2755"/>
    </location>
</feature>
<dbReference type="Pfam" id="PF00094">
    <property type="entry name" value="VWD"/>
    <property type="match status" value="3"/>
</dbReference>
<dbReference type="Pfam" id="PF25962">
    <property type="entry name" value="TIL_OTOGL_Mucin"/>
    <property type="match status" value="1"/>
</dbReference>
<evidence type="ECO:0000313" key="21">
    <source>
        <dbReference type="Proteomes" id="UP000824219"/>
    </source>
</evidence>
<dbReference type="SUPFAM" id="SSF103473">
    <property type="entry name" value="MFS general substrate transporter"/>
    <property type="match status" value="1"/>
</dbReference>
<dbReference type="SMART" id="SM00832">
    <property type="entry name" value="C8"/>
    <property type="match status" value="3"/>
</dbReference>
<evidence type="ECO:0000259" key="18">
    <source>
        <dbReference type="PROSITE" id="PS51233"/>
    </source>
</evidence>
<dbReference type="InterPro" id="IPR001846">
    <property type="entry name" value="VWF_type-D"/>
</dbReference>
<dbReference type="Gene3D" id="1.20.1250.20">
    <property type="entry name" value="MFS general substrate transporter like domains"/>
    <property type="match status" value="1"/>
</dbReference>
<dbReference type="PROSITE" id="PS50850">
    <property type="entry name" value="MFS"/>
    <property type="match status" value="1"/>
</dbReference>
<protein>
    <recommendedName>
        <fullName evidence="22">Mucin-2-like</fullName>
    </recommendedName>
</protein>
<dbReference type="InterPro" id="IPR001007">
    <property type="entry name" value="VWF_dom"/>
</dbReference>
<dbReference type="GO" id="GO:0005886">
    <property type="term" value="C:plasma membrane"/>
    <property type="evidence" value="ECO:0007669"/>
    <property type="project" value="UniProtKB-SubCell"/>
</dbReference>
<dbReference type="SMART" id="SM00214">
    <property type="entry name" value="VWC"/>
    <property type="match status" value="4"/>
</dbReference>
<dbReference type="InterPro" id="IPR050780">
    <property type="entry name" value="Mucin_vWF_Thrombospondin_sf"/>
</dbReference>
<feature type="disulfide bond" evidence="12">
    <location>
        <begin position="2673"/>
        <end position="2722"/>
    </location>
</feature>
<keyword evidence="4" id="KW-1003">Cell membrane</keyword>
<feature type="transmembrane region" description="Helical" evidence="14">
    <location>
        <begin position="2936"/>
        <end position="2965"/>
    </location>
</feature>
<feature type="domain" description="Major facilitator superfamily (MFS) profile" evidence="17">
    <location>
        <begin position="2760"/>
        <end position="3384"/>
    </location>
</feature>
<evidence type="ECO:0000256" key="5">
    <source>
        <dbReference type="ARBA" id="ARBA00022525"/>
    </source>
</evidence>
<feature type="compositionally biased region" description="Low complexity" evidence="13">
    <location>
        <begin position="1470"/>
        <end position="1483"/>
    </location>
</feature>
<evidence type="ECO:0000256" key="11">
    <source>
        <dbReference type="ARBA" id="ARBA00023180"/>
    </source>
</evidence>
<evidence type="ECO:0000256" key="4">
    <source>
        <dbReference type="ARBA" id="ARBA00022475"/>
    </source>
</evidence>
<keyword evidence="8 14" id="KW-1133">Transmembrane helix</keyword>
<keyword evidence="10 12" id="KW-1015">Disulfide bond</keyword>
<feature type="transmembrane region" description="Helical" evidence="14">
    <location>
        <begin position="3361"/>
        <end position="3380"/>
    </location>
</feature>
<feature type="region of interest" description="Disordered" evidence="13">
    <location>
        <begin position="1554"/>
        <end position="1600"/>
    </location>
</feature>
<dbReference type="SMART" id="SM00041">
    <property type="entry name" value="CT"/>
    <property type="match status" value="1"/>
</dbReference>
<feature type="chain" id="PRO_5039718930" description="Mucin-2-like" evidence="15">
    <location>
        <begin position="24"/>
        <end position="3430"/>
    </location>
</feature>
<sequence length="3430" mass="375054">MAQHWIILGILVFFSGPFGFVSTQSTNVCKTFGSGVMQTFNTTMFHVKTTCPVIMTHFSHAGVDCFISVQRDPNGLMKRVEILVNKVATIVQNGILTVEGNSISLPYDHTYQKVYAFGIYTRLTSKVLPLSVTWYSLPESVTLLWVQLDRPLVEGMTGICGGRNISETQAELLDRNVIRNGICVTGDSQPVEDKICSDFKSNARECLGKRLSTFDHLCRQNMYINVNESAKCSFCEEFLHSCNYSYAQLSNLRSIISCKEHHCPGDLQYKDQGAAFPPTCSNPQLQTEFRTATCLPPNGLVLNDRVEGYHCVKVEDCPCVHRGRIYAPGEQRSTKCQTCECIKGKWICSANTCLTPCIIEGWFVTTFDGKQYSLPGTCTYVAARGLNWTITIRFSAMTIEEIYLDVYQERYIFSLKSVKLRENQIIATDLSQTEYVTVYWQSSMFVMVKTSFGMKMQVQVSPEVQMYLYLPKNVTATGLCGSNNNNTEDDFTTSSGIVENSAQPFALSWTLGDCTANHPYVCVNTDNEIFAEDKCSQLTNTSGVFAQCHEYVPVNSYFDACVRRTCQATSGLQERVCVGLGNYAKACASQGIIIGDWRAETGCTPSCESNLRFDYTMQACNHTCRSLSAPDPTCNMSDDPVEGCGCLHGTHLNTPLRCSPRALCHCNYPGGTTHPGPVVIDGHQCMCENGNLHCSDFCDCPHGQICVHCAQAPVNTVQRTCESLSKPSSSDESCISGCYCPPGQYADHRGNCVTQENCTCEFSGMVYATMQTVESNCKTCTCRGGHWDCKGDPCPGVCEVFGNGQYKTFDSKWYRFDGHCQYTLVEDIYGLFSINAESVPCCDEALTCSRSISVKLKDEVTLILSDMNVTQKLLNGWRFRAQSLYSVHTVGLYIIISVPELGLSVIWDKQTKVKIELQASWSGKVRGLCGDFDGKLINDLMTSSSTVVFSTLEFGNSWKTAVPPCSDVTQELFPCERHSYCAAWAERRCMILRSDTFKACHLKVDPAPYYQACVLESCSCDFEGKFLGFCTAVAAYADACTNQNVCIKWRTPDLCPIYCDYYNEEGQYSWHYEACPQQIKTCGKNNKFSGKLEGCYPQCPTDMPYYDENRRICTSLDKCTCYFNNTVVEPGAKVTTPTECCECIGGQLICQLCITSPTTTVTSKATSVPNTTVPKTTTTTNTPIITFKIITGTTSTSITKGQESNYTIIPEITITKTTKESTTTTPITTITTETTIITTTSTPEITTENDITTTITTERPITTSTQKITSVSETTTPSTPMSTKTRVMTTTTTPEVTPEESVSTTSLIRTSATTEAPSTTSTTEITTEEHKTTPTEIPVTTTVAPETTSDTTPEESTPLTTTSTVTETTVTTTTSTPEITTEEEKTTTTTPITTITTETPITTTTGTTVTTRTTSIISEESPSTTLLTTTTTETPITTSTTEITTNEPKTTAPLTITTFRTPLTTTSAVTETTVTTTTSTPEITTEEHKTTTTTPITTITTETPITTTTGTTIPTRTTSIISEESPSTTLLTTTTTETPITSTTEITTNELKTTSSDITPEESTFTTPVTTTSAVTETTVTTTTSTPEITTEEHKTTTTTPITTITTETPVTTMTGTTVPTRTTSIISEESPSTTLLTTTTTETPITTSTTEITTNEPKTTAPLTITTFRTPLTTTSAVTETTVTTTTSSPEITTEEHKTTTTTPITTITTETPITTMTGTTVTTRTTSTSIITEESPSTTLLTTTTTETPVTTSTTEITTNEPKTTSSDITPEESTFTTPLTTTSAVTETTVTTTTSIPEITTEEEKTTATTPITTITTETPITTMTGTTVTTRTTSIISEESPSTTLLTTTTTETPITTSTTEITTNEPKTTAPLTITTFRTPLTTTSAVTETTVTTITSTPEITTEEHKTITTTPITTITTETPVTTTTPAITVITATSLITTETSVTTSEPSLTTTESPITTSTSKITTVSEPTTPITATTTESPITTSTSKITTVSEPTTPITATTTESPITTSTSKITTVSEPTTPITATTTESPITTSTSKITTVSEPTTPITATTTESPITTSTSKITTVSEPTTPITATTTESPITTTTTSTPEITTEGTATPVTAFTTENTIPHNTACKDLIRNQTWPEGYEWTEDCFTKICKNNVIELRPLTCPTPVIPVCPRGIPQLVKDKQGCCDTWQCDCQCDVFGDPHYTTFAGQDFVFLENCTYVLVEERTPQYHLSISVDNYYCETSASCAKGIIVHYQNNTAILQVLEVPDEMPLIQTTLNEVTIKPPYQAYGFRFESTDAEIYIYIEDIRSYIFLSVWNTLQINLAMEYFFNNTQGQCGVCGGASCIRRNGSVESNNCCDKTAYEWIENDPLKPYCQQARQHVPCSSMKLLTTTISPSILTPFCTAPLCDLLRHQVFNACIGDIDVERLVSNCKFDYCVARNNASVCSPLERLAGHCKKMGICVAWRNLTSGICDIACPEGMILDECRSTPNDFCHGSERVPGRVLDAVISGCFCPENQLLAETHKKICVSECTNCKGPLGEPMPVGAIWESNCHMCTCDNQTRTEECWPKPPLPTPICSPGFALTSDCCNNQICVEKTCKYSGTIYKVGEMWRDPKSPCLTYHCTSEGTEIERTVCPQQICPEELRVWDEHHCCYSCNTTCGVSLSRMTFENCTQEVMLPTCEGNCASDSLWVRSGKDLQLEHKQFCCREKDYEIRPISLLCSGTTATQYTYKHITSLQGTMSVEKKQPRQQCCSKLKSFLASLSFVYFAKAFQGSYMKSSVTQIERRFEIPSSQIGIIDGSFEIGNLLVIAFVSYFGAKLHRPRLIGVGCLIMAAGSFITALPHFFQGPYQYETTIRHFSDSNETKSILNPCLPTGSHSQADESSAAQTECEKTAGSSLWVIVFLGNMLRGIGETPVMPLGLSYMDDFARKENTALYIACIQCFGILGPMVGFMLGSFCAKIYVDFGTADLDSISINHKDTRWVGAWWLGFLVTGSVMLLAGIPFWFLPRSLPKQAEGDASKSQEVDHSEQDSFILVESKNTPLPEKAEPVNMVAMAKDFLPSLRRLFSNSIYVLIICTGLVQVNSFIGMITFKPKYMEQIYGQSPSKVILLIGIMNIPAVALGIVLGGFVMKKFQMSVLGAAKMSISTCFLASVLMLSQYFLHCGNTQVAGLTVSYEGFPNISSQQQSLVSQCNSGCSCSLKHWDPVCAYNGLTYSTPCLAGCQRSTGYGKDMIFHNCSCIAEAPLPSVNMSAVLGQCPRKDDCDYIFKIYMVMTVLGAFVSASGATPAYIILLRTIQPDLKSLALGMQTLIVRTLGGIPPTIYFGALIDRTCLKWGTKRCGGRGACRLYNADAFRVTFLGLIYGLSALAFLLWAVLLKRISLYQQQLALENQAKDTEPEANNMAKDNVNAPSAIVKCKEELDRETSI</sequence>
<feature type="domain" description="VWFD" evidence="18">
    <location>
        <begin position="796"/>
        <end position="966"/>
    </location>
</feature>
<dbReference type="SUPFAM" id="SSF57603">
    <property type="entry name" value="FnI-like domain"/>
    <property type="match status" value="1"/>
</dbReference>
<dbReference type="PROSITE" id="PS01225">
    <property type="entry name" value="CTCK_2"/>
    <property type="match status" value="1"/>
</dbReference>
<dbReference type="SMART" id="SM00216">
    <property type="entry name" value="VWD"/>
    <property type="match status" value="3"/>
</dbReference>
<evidence type="ECO:0000256" key="7">
    <source>
        <dbReference type="ARBA" id="ARBA00022737"/>
    </source>
</evidence>
<dbReference type="InterPro" id="IPR036058">
    <property type="entry name" value="Kazal_dom_sf"/>
</dbReference>